<dbReference type="SUPFAM" id="SSF52972">
    <property type="entry name" value="ITPase-like"/>
    <property type="match status" value="1"/>
</dbReference>
<reference evidence="3" key="1">
    <citation type="submission" date="2020-05" db="EMBL/GenBank/DDBJ databases">
        <authorList>
            <person name="Chiriac C."/>
            <person name="Salcher M."/>
            <person name="Ghai R."/>
            <person name="Kavagutti S V."/>
        </authorList>
    </citation>
    <scope>NUCLEOTIDE SEQUENCE</scope>
</reference>
<dbReference type="PANTHER" id="PTHR43213:SF5">
    <property type="entry name" value="BIFUNCTIONAL DTTP_UTP PYROPHOSPHATASE_METHYLTRANSFERASE PROTEIN-RELATED"/>
    <property type="match status" value="1"/>
</dbReference>
<evidence type="ECO:0000256" key="1">
    <source>
        <dbReference type="ARBA" id="ARBA00001968"/>
    </source>
</evidence>
<protein>
    <submittedName>
        <fullName evidence="3">Unannotated protein</fullName>
    </submittedName>
</protein>
<dbReference type="Gene3D" id="3.90.950.10">
    <property type="match status" value="1"/>
</dbReference>
<accession>A0A6J6PXR8</accession>
<dbReference type="HAMAP" id="MF_00528">
    <property type="entry name" value="Maf"/>
    <property type="match status" value="1"/>
</dbReference>
<dbReference type="AlphaFoldDB" id="A0A6J6PXR8"/>
<dbReference type="CDD" id="cd00555">
    <property type="entry name" value="Maf"/>
    <property type="match status" value="1"/>
</dbReference>
<evidence type="ECO:0000256" key="2">
    <source>
        <dbReference type="ARBA" id="ARBA00022801"/>
    </source>
</evidence>
<comment type="cofactor">
    <cofactor evidence="1">
        <name>a divalent metal cation</name>
        <dbReference type="ChEBI" id="CHEBI:60240"/>
    </cofactor>
</comment>
<dbReference type="Pfam" id="PF02545">
    <property type="entry name" value="Maf"/>
    <property type="match status" value="1"/>
</dbReference>
<dbReference type="NCBIfam" id="TIGR00172">
    <property type="entry name" value="maf"/>
    <property type="match status" value="1"/>
</dbReference>
<sequence length="187" mass="19733">MTDAAPILLASTSPQRRAILTQLQIPFVAVSPDFEEAPGGDPVDHAIGKARSVDGGAQPVLGVDTVVICHGEVIGKPDDLADAERMLAKLQGRTHEVVSGLCLRADGWEEVRRETTTVTFRPASARDIARYLACGEWEGRAGGYAIQGLGAALVERIDGDYLNVVGLPAAALVEVLAVRFPGLYGFG</sequence>
<dbReference type="InterPro" id="IPR003697">
    <property type="entry name" value="Maf-like"/>
</dbReference>
<dbReference type="InterPro" id="IPR029001">
    <property type="entry name" value="ITPase-like_fam"/>
</dbReference>
<dbReference type="EMBL" id="CAEZXP010000005">
    <property type="protein sequence ID" value="CAB4703567.1"/>
    <property type="molecule type" value="Genomic_DNA"/>
</dbReference>
<proteinExistence type="inferred from homology"/>
<evidence type="ECO:0000313" key="3">
    <source>
        <dbReference type="EMBL" id="CAB4703567.1"/>
    </source>
</evidence>
<gene>
    <name evidence="3" type="ORF">UFOPK2399_01517</name>
</gene>
<organism evidence="3">
    <name type="scientific">freshwater metagenome</name>
    <dbReference type="NCBI Taxonomy" id="449393"/>
    <lineage>
        <taxon>unclassified sequences</taxon>
        <taxon>metagenomes</taxon>
        <taxon>ecological metagenomes</taxon>
    </lineage>
</organism>
<dbReference type="PIRSF" id="PIRSF006305">
    <property type="entry name" value="Maf"/>
    <property type="match status" value="1"/>
</dbReference>
<keyword evidence="2" id="KW-0378">Hydrolase</keyword>
<name>A0A6J6PXR8_9ZZZZ</name>
<dbReference type="GO" id="GO:0047429">
    <property type="term" value="F:nucleoside triphosphate diphosphatase activity"/>
    <property type="evidence" value="ECO:0007669"/>
    <property type="project" value="InterPro"/>
</dbReference>
<dbReference type="PANTHER" id="PTHR43213">
    <property type="entry name" value="BIFUNCTIONAL DTTP/UTP PYROPHOSPHATASE/METHYLTRANSFERASE PROTEIN-RELATED"/>
    <property type="match status" value="1"/>
</dbReference>